<dbReference type="Pfam" id="PF13358">
    <property type="entry name" value="DDE_3"/>
    <property type="match status" value="1"/>
</dbReference>
<name>A0ABU8YX28_9CYAN</name>
<comment type="caution">
    <text evidence="2">The sequence shown here is derived from an EMBL/GenBank/DDBJ whole genome shotgun (WGS) entry which is preliminary data.</text>
</comment>
<dbReference type="PANTHER" id="PTHR46564:SF1">
    <property type="entry name" value="TRANSPOSASE"/>
    <property type="match status" value="1"/>
</dbReference>
<feature type="domain" description="Tc1-like transposase DDE" evidence="1">
    <location>
        <begin position="148"/>
        <end position="279"/>
    </location>
</feature>
<reference evidence="2 3" key="1">
    <citation type="journal article" date="2020" name="Harmful Algae">
        <title>Molecular and morphological characterization of a novel dihydroanatoxin-a producing Microcoleus species (cyanobacteria) from the Russian River, California, USA.</title>
        <authorList>
            <person name="Conklin K.Y."/>
            <person name="Stancheva R."/>
            <person name="Otten T.G."/>
            <person name="Fadness R."/>
            <person name="Boyer G.L."/>
            <person name="Read B."/>
            <person name="Zhang X."/>
            <person name="Sheath R.G."/>
        </authorList>
    </citation>
    <scope>NUCLEOTIDE SEQUENCE [LARGE SCALE GENOMIC DNA]</scope>
    <source>
        <strain evidence="2 3">PTRS2</strain>
    </source>
</reference>
<dbReference type="InterPro" id="IPR036397">
    <property type="entry name" value="RNaseH_sf"/>
</dbReference>
<accession>A0ABU8YX28</accession>
<proteinExistence type="predicted"/>
<keyword evidence="3" id="KW-1185">Reference proteome</keyword>
<protein>
    <submittedName>
        <fullName evidence="2">IS630 family transposase</fullName>
    </submittedName>
</protein>
<dbReference type="SUPFAM" id="SSF46689">
    <property type="entry name" value="Homeodomain-like"/>
    <property type="match status" value="1"/>
</dbReference>
<dbReference type="InterPro" id="IPR009057">
    <property type="entry name" value="Homeodomain-like_sf"/>
</dbReference>
<dbReference type="PANTHER" id="PTHR46564">
    <property type="entry name" value="TRANSPOSASE"/>
    <property type="match status" value="1"/>
</dbReference>
<sequence>MKSYSIDFRQKIINVYHSEPISQRQIAKRFCVATSFVQKLLKQYRQTQSIAPQTHRCGGLLKLKPEQLVILAELIEKNNDATLEELCHLLEQKIGVNISRATMGRMAQRLNITYKKKTLFPSAKGSDRVQNLRYEFWQQIRNLNMNNLIFIDESGVNLAMVRLYARSLKGSRALGPKPNRRGKNVSILGAISVKKLLTSVNLLGSIDGITFEAFIIRKLVPKLWKGACVLMDNYSIHKGEEIEKAIKKAGAKLIFLPPYSPDFSPIENVWSKLKYLLRTFGARTYQALDSAIVSAFEQIDEQDLWNWFTHCCYCTSSI</sequence>
<gene>
    <name evidence="2" type="ORF">WMG39_29900</name>
</gene>
<dbReference type="InterPro" id="IPR036388">
    <property type="entry name" value="WH-like_DNA-bd_sf"/>
</dbReference>
<dbReference type="Gene3D" id="1.10.10.10">
    <property type="entry name" value="Winged helix-like DNA-binding domain superfamily/Winged helix DNA-binding domain"/>
    <property type="match status" value="1"/>
</dbReference>
<dbReference type="NCBIfam" id="NF033545">
    <property type="entry name" value="transpos_IS630"/>
    <property type="match status" value="1"/>
</dbReference>
<evidence type="ECO:0000259" key="1">
    <source>
        <dbReference type="Pfam" id="PF13358"/>
    </source>
</evidence>
<dbReference type="InterPro" id="IPR038717">
    <property type="entry name" value="Tc1-like_DDE_dom"/>
</dbReference>
<dbReference type="EMBL" id="JBBLXS010000893">
    <property type="protein sequence ID" value="MEK0189027.1"/>
    <property type="molecule type" value="Genomic_DNA"/>
</dbReference>
<evidence type="ECO:0000313" key="2">
    <source>
        <dbReference type="EMBL" id="MEK0189027.1"/>
    </source>
</evidence>
<dbReference type="Gene3D" id="3.30.420.10">
    <property type="entry name" value="Ribonuclease H-like superfamily/Ribonuclease H"/>
    <property type="match status" value="1"/>
</dbReference>
<organism evidence="2 3">
    <name type="scientific">Microcoleus anatoxicus PTRS2</name>
    <dbReference type="NCBI Taxonomy" id="2705321"/>
    <lineage>
        <taxon>Bacteria</taxon>
        <taxon>Bacillati</taxon>
        <taxon>Cyanobacteriota</taxon>
        <taxon>Cyanophyceae</taxon>
        <taxon>Oscillatoriophycideae</taxon>
        <taxon>Oscillatoriales</taxon>
        <taxon>Microcoleaceae</taxon>
        <taxon>Microcoleus</taxon>
        <taxon>Microcoleus anatoxicus</taxon>
    </lineage>
</organism>
<evidence type="ECO:0000313" key="3">
    <source>
        <dbReference type="Proteomes" id="UP001384579"/>
    </source>
</evidence>
<dbReference type="RefSeq" id="WP_340526359.1">
    <property type="nucleotide sequence ID" value="NZ_JBBLXS010000893.1"/>
</dbReference>
<dbReference type="Proteomes" id="UP001384579">
    <property type="component" value="Unassembled WGS sequence"/>
</dbReference>
<dbReference type="InterPro" id="IPR047655">
    <property type="entry name" value="Transpos_IS630-like"/>
</dbReference>